<name>A0A6A5X6U3_9PLEO</name>
<dbReference type="Gene3D" id="3.40.630.30">
    <property type="match status" value="1"/>
</dbReference>
<feature type="domain" description="N-acetyltransferase" evidence="1">
    <location>
        <begin position="61"/>
        <end position="214"/>
    </location>
</feature>
<dbReference type="GeneID" id="54281451"/>
<proteinExistence type="predicted"/>
<dbReference type="GO" id="GO:0016747">
    <property type="term" value="F:acyltransferase activity, transferring groups other than amino-acyl groups"/>
    <property type="evidence" value="ECO:0007669"/>
    <property type="project" value="InterPro"/>
</dbReference>
<dbReference type="InterPro" id="IPR052523">
    <property type="entry name" value="Trichothecene_AcTrans"/>
</dbReference>
<accession>A0A6A5X6U3</accession>
<dbReference type="EMBL" id="ML978081">
    <property type="protein sequence ID" value="KAF2008735.1"/>
    <property type="molecule type" value="Genomic_DNA"/>
</dbReference>
<dbReference type="OrthoDB" id="4738875at2759"/>
<dbReference type="AlphaFoldDB" id="A0A6A5X6U3"/>
<dbReference type="SUPFAM" id="SSF55729">
    <property type="entry name" value="Acyl-CoA N-acyltransferases (Nat)"/>
    <property type="match status" value="1"/>
</dbReference>
<evidence type="ECO:0000259" key="1">
    <source>
        <dbReference type="PROSITE" id="PS51186"/>
    </source>
</evidence>
<gene>
    <name evidence="2" type="ORF">BU24DRAFT_359683</name>
</gene>
<dbReference type="Proteomes" id="UP000799778">
    <property type="component" value="Unassembled WGS sequence"/>
</dbReference>
<dbReference type="PANTHER" id="PTHR42791">
    <property type="entry name" value="GNAT FAMILY ACETYLTRANSFERASE"/>
    <property type="match status" value="1"/>
</dbReference>
<dbReference type="InterPro" id="IPR000182">
    <property type="entry name" value="GNAT_dom"/>
</dbReference>
<evidence type="ECO:0000313" key="3">
    <source>
        <dbReference type="Proteomes" id="UP000799778"/>
    </source>
</evidence>
<dbReference type="RefSeq" id="XP_033377074.1">
    <property type="nucleotide sequence ID" value="XM_033524054.1"/>
</dbReference>
<dbReference type="Pfam" id="PF13508">
    <property type="entry name" value="Acetyltransf_7"/>
    <property type="match status" value="1"/>
</dbReference>
<organism evidence="2 3">
    <name type="scientific">Aaosphaeria arxii CBS 175.79</name>
    <dbReference type="NCBI Taxonomy" id="1450172"/>
    <lineage>
        <taxon>Eukaryota</taxon>
        <taxon>Fungi</taxon>
        <taxon>Dikarya</taxon>
        <taxon>Ascomycota</taxon>
        <taxon>Pezizomycotina</taxon>
        <taxon>Dothideomycetes</taxon>
        <taxon>Pleosporomycetidae</taxon>
        <taxon>Pleosporales</taxon>
        <taxon>Pleosporales incertae sedis</taxon>
        <taxon>Aaosphaeria</taxon>
    </lineage>
</organism>
<keyword evidence="3" id="KW-1185">Reference proteome</keyword>
<sequence>MFEAIHPNGFVDACWPRNLAPEAQSVHASGFIAHKGFDPTVQWVKVTDTGTGDIIGVSQWLIIKDEKPPEFDFDGPPGTWKDEKERLYAQDIYRSFVRYRRDVLRSNNLPIVGKNRYMSPSFSTSEADRYVIVLSIMTVHPNHQFRGAGTMMMKWGNDVADEIKALSVVEATNAGRWLYEKMGYETKHHFAVEASGDSITEVVQRLFFMVRPRALDLDVDHV</sequence>
<protein>
    <recommendedName>
        <fullName evidence="1">N-acetyltransferase domain-containing protein</fullName>
    </recommendedName>
</protein>
<reference evidence="2" key="1">
    <citation type="journal article" date="2020" name="Stud. Mycol.">
        <title>101 Dothideomycetes genomes: a test case for predicting lifestyles and emergence of pathogens.</title>
        <authorList>
            <person name="Haridas S."/>
            <person name="Albert R."/>
            <person name="Binder M."/>
            <person name="Bloem J."/>
            <person name="Labutti K."/>
            <person name="Salamov A."/>
            <person name="Andreopoulos B."/>
            <person name="Baker S."/>
            <person name="Barry K."/>
            <person name="Bills G."/>
            <person name="Bluhm B."/>
            <person name="Cannon C."/>
            <person name="Castanera R."/>
            <person name="Culley D."/>
            <person name="Daum C."/>
            <person name="Ezra D."/>
            <person name="Gonzalez J."/>
            <person name="Henrissat B."/>
            <person name="Kuo A."/>
            <person name="Liang C."/>
            <person name="Lipzen A."/>
            <person name="Lutzoni F."/>
            <person name="Magnuson J."/>
            <person name="Mondo S."/>
            <person name="Nolan M."/>
            <person name="Ohm R."/>
            <person name="Pangilinan J."/>
            <person name="Park H.-J."/>
            <person name="Ramirez L."/>
            <person name="Alfaro M."/>
            <person name="Sun H."/>
            <person name="Tritt A."/>
            <person name="Yoshinaga Y."/>
            <person name="Zwiers L.-H."/>
            <person name="Turgeon B."/>
            <person name="Goodwin S."/>
            <person name="Spatafora J."/>
            <person name="Crous P."/>
            <person name="Grigoriev I."/>
        </authorList>
    </citation>
    <scope>NUCLEOTIDE SEQUENCE</scope>
    <source>
        <strain evidence="2">CBS 175.79</strain>
    </source>
</reference>
<dbReference type="PANTHER" id="PTHR42791:SF14">
    <property type="entry name" value="N-ACETYLTRANSFERASE DOMAIN-CONTAINING PROTEIN"/>
    <property type="match status" value="1"/>
</dbReference>
<dbReference type="InterPro" id="IPR016181">
    <property type="entry name" value="Acyl_CoA_acyltransferase"/>
</dbReference>
<dbReference type="PROSITE" id="PS51186">
    <property type="entry name" value="GNAT"/>
    <property type="match status" value="1"/>
</dbReference>
<evidence type="ECO:0000313" key="2">
    <source>
        <dbReference type="EMBL" id="KAF2008735.1"/>
    </source>
</evidence>